<proteinExistence type="predicted"/>
<evidence type="ECO:0000313" key="2">
    <source>
        <dbReference type="EMBL" id="STD02292.1"/>
    </source>
</evidence>
<sequence length="77" mass="8779">MRVDDARAWASWLIQSGVPLFVLHEMGGRESMEMVRRYANLAPGHLTEHTKPIDAILGINVPNLSHMEKRRQTVKSK</sequence>
<reference evidence="2 3" key="1">
    <citation type="submission" date="2018-06" db="EMBL/GenBank/DDBJ databases">
        <authorList>
            <consortium name="Pathogen Informatics"/>
            <person name="Doyle S."/>
        </authorList>
    </citation>
    <scope>NUCLEOTIDE SEQUENCE [LARGE SCALE GENOMIC DNA]</scope>
    <source>
        <strain evidence="3">NCTC 9529</strain>
    </source>
</reference>
<evidence type="ECO:0000256" key="1">
    <source>
        <dbReference type="ARBA" id="ARBA00023172"/>
    </source>
</evidence>
<evidence type="ECO:0000313" key="3">
    <source>
        <dbReference type="Proteomes" id="UP000254849"/>
    </source>
</evidence>
<dbReference type="InterPro" id="IPR013762">
    <property type="entry name" value="Integrase-like_cat_sf"/>
</dbReference>
<dbReference type="Proteomes" id="UP000254849">
    <property type="component" value="Unassembled WGS sequence"/>
</dbReference>
<organism evidence="2 3">
    <name type="scientific">Cronobacter universalis NCTC 9529</name>
    <dbReference type="NCBI Taxonomy" id="1074000"/>
    <lineage>
        <taxon>Bacteria</taxon>
        <taxon>Pseudomonadati</taxon>
        <taxon>Pseudomonadota</taxon>
        <taxon>Gammaproteobacteria</taxon>
        <taxon>Enterobacterales</taxon>
        <taxon>Enterobacteriaceae</taxon>
        <taxon>Cronobacter</taxon>
    </lineage>
</organism>
<keyword evidence="3" id="KW-1185">Reference proteome</keyword>
<protein>
    <submittedName>
        <fullName evidence="2">Uncharacterized protein</fullName>
    </submittedName>
</protein>
<dbReference type="InterPro" id="IPR011010">
    <property type="entry name" value="DNA_brk_join_enz"/>
</dbReference>
<keyword evidence="1" id="KW-0233">DNA recombination</keyword>
<dbReference type="SUPFAM" id="SSF56349">
    <property type="entry name" value="DNA breaking-rejoining enzymes"/>
    <property type="match status" value="1"/>
</dbReference>
<gene>
    <name evidence="2" type="ORF">NCTC9529_01130</name>
</gene>
<accession>A0ABY1W0Z6</accession>
<dbReference type="Gene3D" id="1.10.443.10">
    <property type="entry name" value="Intergrase catalytic core"/>
    <property type="match status" value="1"/>
</dbReference>
<comment type="caution">
    <text evidence="2">The sequence shown here is derived from an EMBL/GenBank/DDBJ whole genome shotgun (WGS) entry which is preliminary data.</text>
</comment>
<dbReference type="EMBL" id="UFYH01000001">
    <property type="protein sequence ID" value="STD02292.1"/>
    <property type="molecule type" value="Genomic_DNA"/>
</dbReference>
<name>A0ABY1W0Z6_9ENTR</name>